<dbReference type="InterPro" id="IPR025883">
    <property type="entry name" value="Cadherin-like_domain"/>
</dbReference>
<feature type="domain" description="F5/8 type C" evidence="2">
    <location>
        <begin position="838"/>
        <end position="1005"/>
    </location>
</feature>
<dbReference type="PANTHER" id="PTHR43308:SF5">
    <property type="entry name" value="S-LAYER PROTEIN _ PEPTIDOGLYCAN ENDO-BETA-N-ACETYLGLUCOSAMINIDASE"/>
    <property type="match status" value="1"/>
</dbReference>
<dbReference type="InterPro" id="IPR051465">
    <property type="entry name" value="Cell_Envelope_Struct_Comp"/>
</dbReference>
<dbReference type="SUPFAM" id="SSF49384">
    <property type="entry name" value="Carbohydrate-binding domain"/>
    <property type="match status" value="1"/>
</dbReference>
<dbReference type="SUPFAM" id="SSF49899">
    <property type="entry name" value="Concanavalin A-like lectins/glucanases"/>
    <property type="match status" value="2"/>
</dbReference>
<evidence type="ECO:0000313" key="4">
    <source>
        <dbReference type="EMBL" id="OME68456.1"/>
    </source>
</evidence>
<dbReference type="Gene3D" id="3.40.720.10">
    <property type="entry name" value="Alkaline Phosphatase, subunit A"/>
    <property type="match status" value="1"/>
</dbReference>
<dbReference type="InterPro" id="IPR059177">
    <property type="entry name" value="GH29D-like_dom"/>
</dbReference>
<dbReference type="Gene3D" id="2.60.120.200">
    <property type="match status" value="2"/>
</dbReference>
<protein>
    <recommendedName>
        <fullName evidence="6">Staphylococcus aureus surface protein A</fullName>
    </recommendedName>
</protein>
<dbReference type="Pfam" id="PF13290">
    <property type="entry name" value="CHB_HEX_C_1"/>
    <property type="match status" value="1"/>
</dbReference>
<dbReference type="InterPro" id="IPR029052">
    <property type="entry name" value="Metallo-depent_PP-like"/>
</dbReference>
<dbReference type="SUPFAM" id="SSF49785">
    <property type="entry name" value="Galactose-binding domain-like"/>
    <property type="match status" value="1"/>
</dbReference>
<evidence type="ECO:0008006" key="6">
    <source>
        <dbReference type="Google" id="ProtNLM"/>
    </source>
</evidence>
<dbReference type="Pfam" id="PF00395">
    <property type="entry name" value="SLH"/>
    <property type="match status" value="3"/>
</dbReference>
<dbReference type="Gene3D" id="3.60.21.10">
    <property type="match status" value="1"/>
</dbReference>
<dbReference type="PANTHER" id="PTHR43308">
    <property type="entry name" value="OUTER MEMBRANE PROTEIN ALPHA-RELATED"/>
    <property type="match status" value="1"/>
</dbReference>
<dbReference type="Pfam" id="PF01663">
    <property type="entry name" value="Phosphodiest"/>
    <property type="match status" value="1"/>
</dbReference>
<organism evidence="4 5">
    <name type="scientific">Paenibacillus odorifer</name>
    <dbReference type="NCBI Taxonomy" id="189426"/>
    <lineage>
        <taxon>Bacteria</taxon>
        <taxon>Bacillati</taxon>
        <taxon>Bacillota</taxon>
        <taxon>Bacilli</taxon>
        <taxon>Bacillales</taxon>
        <taxon>Paenibacillaceae</taxon>
        <taxon>Paenibacillus</taxon>
    </lineage>
</organism>
<dbReference type="InterPro" id="IPR002591">
    <property type="entry name" value="Phosphodiest/P_Trfase"/>
</dbReference>
<dbReference type="Gene3D" id="2.60.40.680">
    <property type="match status" value="1"/>
</dbReference>
<dbReference type="InterPro" id="IPR008965">
    <property type="entry name" value="CBM2/CBM3_carb-bd_dom_sf"/>
</dbReference>
<dbReference type="InterPro" id="IPR001119">
    <property type="entry name" value="SLH_dom"/>
</dbReference>
<feature type="domain" description="SLH" evidence="3">
    <location>
        <begin position="2450"/>
        <end position="2506"/>
    </location>
</feature>
<dbReference type="GO" id="GO:0030246">
    <property type="term" value="F:carbohydrate binding"/>
    <property type="evidence" value="ECO:0007669"/>
    <property type="project" value="InterPro"/>
</dbReference>
<reference evidence="4 5" key="1">
    <citation type="submission" date="2016-11" db="EMBL/GenBank/DDBJ databases">
        <title>Paenibacillus species isolates.</title>
        <authorList>
            <person name="Beno S.M."/>
        </authorList>
    </citation>
    <scope>NUCLEOTIDE SEQUENCE [LARGE SCALE GENOMIC DNA]</scope>
    <source>
        <strain evidence="4 5">FSL H7-0443</strain>
    </source>
</reference>
<evidence type="ECO:0000259" key="3">
    <source>
        <dbReference type="PROSITE" id="PS51272"/>
    </source>
</evidence>
<dbReference type="RefSeq" id="WP_076285282.1">
    <property type="nucleotide sequence ID" value="NZ_MPTW01000009.1"/>
</dbReference>
<evidence type="ECO:0000259" key="2">
    <source>
        <dbReference type="PROSITE" id="PS50022"/>
    </source>
</evidence>
<keyword evidence="1" id="KW-0732">Signal</keyword>
<dbReference type="Gene3D" id="2.60.120.260">
    <property type="entry name" value="Galactose-binding domain-like"/>
    <property type="match status" value="1"/>
</dbReference>
<dbReference type="EMBL" id="MPTW01000009">
    <property type="protein sequence ID" value="OME68456.1"/>
    <property type="molecule type" value="Genomic_DNA"/>
</dbReference>
<dbReference type="SUPFAM" id="SSF56300">
    <property type="entry name" value="Metallo-dependent phosphatases"/>
    <property type="match status" value="1"/>
</dbReference>
<dbReference type="InterPro" id="IPR004843">
    <property type="entry name" value="Calcineurin-like_PHP"/>
</dbReference>
<gene>
    <name evidence="4" type="ORF">BSK65_17285</name>
</gene>
<sequence>MFRKGRKFVALLLALTVIGSTMPNITPVFAAEESEILSVDQPTTSVPTGRYEEAQTIHLTTATQNADIYYTLDGTLPDVHSLKYNGPISISKTTNLSAIAIKNGVSSKGVTFSYIIKTKEKPLLQFVAMSDVHVGSHASADARYTQFFDTIGSIFPNPDAILVVGDMINDNGNDKPNDHVMVREIFEQNLARKQWNNTQIRMAIGNHDSTVAKVNEHYPTDWFTSQPNGYYETEIGGYHFLFLNGNNYNSDTGQRNWLKGRLAELTADPKNQNTPIFVNVHQPISNTVMDGQQASNPNLYTDLKDYPQVITFSGHSHLNISDDRSIYQKDFTSVNLGSMSYIESDRGYSQVTKKGLEGRFEFPVSQADFVEVYADRVEVDRIAFNADPGDIYTDGKWTAEPQPPFNSAGTVAGDKWVIQLKGSTNEAIKSNFKYTTANRNKVAPVFNSELDITNQDTVPLLSFKQAKDDQSMHHYEINVIDKRSGVSSKSVNVFSDYYFSPIPNAMNIPLEGLAPQTSYIVQVTAVDAYGNRSATLEQSFTAGNEAPELTPIDPSTMWKDLVVDMKLDGNLSDEAKDVTGLASLAGNVTYVDGKSNKAALIAAGNSNYIDLGKRDDLKFGAGSFTVSFWHKGNLSGDQTLLSNKNWNSGGNLGWYIGPASTNGMTLNISDGTKRADITASSVGTEWHLFTITADRTNNLAKVYVDGTEKASGSIASLGTQSVDTTFNTLIGVDGNKGNGGATITIDDLRIWKRSLTATENKALSDSYKGVQLFTFEQLTTLIHDAASFQMNSDKVSGVSYPKEQLDELAKQIQKARQLTASNSPTEIDLAYVELQWVYKKIQQAAIYSFIPKNAFTIDSFSSYADNENAYAANILDNDTATIWHSKWQEPAASFPHWVIIDMKGSKNLTGIGRTSRLSQTALEFPKDFELYASDQLSDLTDPAYLSNPANKAIGTFQKTWKGTSYQDFNILDKAIQGRYVKFVVTSTYNPTALFTSMSEIDFTGSSVLSADTLLQMSFENNLEDQSVNAIPATPVKDPQFVKGRVGQALSIDSKSSALQYVDLGKPTSLQFGKDKNFSFAFWVKSPSVSGDPAILSNKNWDSGANVGYALALKGSALQWNFNTSGESRADAQIPNVVDGTWHHIAISHDRASGRVDFYKDGVPVNVTKVNGTNYQGIASTMTIAGRTGTLDTGLSTMIGNDGTGNYSNALQVQLDELHMYGRTLTAQEVSDMYNSAPPLASIEDFSGSLNLIGAKHTVQGTQFRYNLDLRTPDMTTKVDKAVVEIAYDPEQFEFVSASRATKTDASTPGIVRLELPGGNVYNIENPLEYAKSRISELKFNTLGASGQGIIEVKHADFYTGSTKLTIKAFESAPAVIQIHAKASEDLNADGYVTIGDLALAKGISDEELADMAAQAQYQPYKRVVVIGIDGGGVAVSKDAPYWETPGSKKEKVGDRLQIPAIRNIIEHGAISYTAKTTLPSSSSPNWGSMINGVGYEKHGLYNDDTAAYTYSESWDYPTVFKKIREALPATKQTVFSTWSNIVQGHIEPSVGVEGYSLGDEADVAAFTQYAASGKAKDTSLIFFQLDDMDGAGHGDGFYTKSYYEQIKKTDKNIQTIYDALKNKHLLEDTLILMLPDHGGGKENADGTLGMATSHGQDEPLATTIFFAANGRTVATEDGKEKLLQGGNTRDLAATVLTALGLNPSIGDSHVIDGMFIPQTEQKQSGAADLRFTKLVDAATQKVNGYEVSINNATSDVTAIDLNVDSSSLIFSSIEPAQPGVKIVRKETVNGMTRIILTSTNGIQADAPILKLRVSPQEKATAVQITQAMIADAKGHETMPNLTTATKEVQISQATLVDLQVNGQSLIGFTPDQMNYAIRVPNNVSVAEVTYKVADPLLSVHVIGGKSLQVGENLVEVHVQAPDGSSNVYTIIVIRESESLPNQILLSDLRMNGETLPAFAPSTLNYNVTVPYSTSVTDITYTAYDPTSVVKITGSGALEVGRNVVKVTVTAQDGLLNIYTIIITRQPEAESSSNADLVDLRVNGTTIRGFASGQYNYELTVPYSTTVTRVTYTAADPMATVSITGSGDLHVGTNMITLTVTAQDGTKQIYTISVMRENDTSTTPPTGGGNPGSSVTPPVVVKPELPAGAVVIPDELLKKSAEGNIILQLQADKNQVMIPIDQLDQIGNRDLEIQVNGVRAVMSSKVLNELRKLLPSTAKTATILLKMEAIQSNQLTITPPYSRVSDIMDFSLLMSDESGNKYSLKQFPVPVKITLPILNGTNPALAGIYRIEENGSFTYLGGTMNPSKTSLTVDLNHFSQYVVLSFQSSYRDVPESHWAYKTIQELSAKQIVKGQSDSMFNPSGSITRAEYAALLSRALSLTASRPTSFQDVVAGSWYEEAVNATFEAGIIQGVSEDRFGPNQQITREEMAAMLVRAYAYRTGVKPEASSFHATNDSSKVSSWAVTYVQGALEAKLLTGHQDGNFLPQSMTTRAEAAQSISNLLAKF</sequence>
<accession>A0A1R0ZF56</accession>
<feature type="chain" id="PRO_5012028533" description="Staphylococcus aureus surface protein A" evidence="1">
    <location>
        <begin position="31"/>
        <end position="2506"/>
    </location>
</feature>
<comment type="caution">
    <text evidence="4">The sequence shown here is derived from an EMBL/GenBank/DDBJ whole genome shotgun (WGS) entry which is preliminary data.</text>
</comment>
<evidence type="ECO:0000256" key="1">
    <source>
        <dbReference type="SAM" id="SignalP"/>
    </source>
</evidence>
<dbReference type="InterPro" id="IPR017850">
    <property type="entry name" value="Alkaline_phosphatase_core_sf"/>
</dbReference>
<dbReference type="GO" id="GO:0016787">
    <property type="term" value="F:hydrolase activity"/>
    <property type="evidence" value="ECO:0007669"/>
    <property type="project" value="InterPro"/>
</dbReference>
<dbReference type="PROSITE" id="PS51272">
    <property type="entry name" value="SLH"/>
    <property type="match status" value="3"/>
</dbReference>
<dbReference type="PROSITE" id="PS50022">
    <property type="entry name" value="FA58C_3"/>
    <property type="match status" value="1"/>
</dbReference>
<feature type="signal peptide" evidence="1">
    <location>
        <begin position="1"/>
        <end position="30"/>
    </location>
</feature>
<feature type="domain" description="SLH" evidence="3">
    <location>
        <begin position="2389"/>
        <end position="2447"/>
    </location>
</feature>
<feature type="domain" description="SLH" evidence="3">
    <location>
        <begin position="2325"/>
        <end position="2388"/>
    </location>
</feature>
<dbReference type="Pfam" id="PF00149">
    <property type="entry name" value="Metallophos"/>
    <property type="match status" value="1"/>
</dbReference>
<dbReference type="Pfam" id="PF13385">
    <property type="entry name" value="Laminin_G_3"/>
    <property type="match status" value="2"/>
</dbReference>
<dbReference type="InterPro" id="IPR000421">
    <property type="entry name" value="FA58C"/>
</dbReference>
<dbReference type="Gene3D" id="2.60.40.2340">
    <property type="match status" value="1"/>
</dbReference>
<dbReference type="Pfam" id="PF12733">
    <property type="entry name" value="Cadherin-like"/>
    <property type="match status" value="3"/>
</dbReference>
<proteinExistence type="predicted"/>
<dbReference type="SUPFAM" id="SSF53649">
    <property type="entry name" value="Alkaline phosphatase-like"/>
    <property type="match status" value="1"/>
</dbReference>
<dbReference type="CDD" id="cd00016">
    <property type="entry name" value="ALP_like"/>
    <property type="match status" value="1"/>
</dbReference>
<dbReference type="Proteomes" id="UP000187425">
    <property type="component" value="Unassembled WGS sequence"/>
</dbReference>
<dbReference type="InterPro" id="IPR008979">
    <property type="entry name" value="Galactose-bd-like_sf"/>
</dbReference>
<dbReference type="Pfam" id="PF00754">
    <property type="entry name" value="F5_F8_type_C"/>
    <property type="match status" value="1"/>
</dbReference>
<name>A0A1R0ZF56_9BACL</name>
<evidence type="ECO:0000313" key="5">
    <source>
        <dbReference type="Proteomes" id="UP000187425"/>
    </source>
</evidence>
<dbReference type="InterPro" id="IPR013320">
    <property type="entry name" value="ConA-like_dom_sf"/>
</dbReference>